<evidence type="ECO:0008006" key="5">
    <source>
        <dbReference type="Google" id="ProtNLM"/>
    </source>
</evidence>
<dbReference type="InterPro" id="IPR050275">
    <property type="entry name" value="PGM_Phosphatase"/>
</dbReference>
<name>A0AAW1PNR5_9CHLO</name>
<dbReference type="GO" id="GO:0005737">
    <property type="term" value="C:cytoplasm"/>
    <property type="evidence" value="ECO:0007669"/>
    <property type="project" value="TreeGrafter"/>
</dbReference>
<dbReference type="SUPFAM" id="SSF53254">
    <property type="entry name" value="Phosphoglycerate mutase-like"/>
    <property type="match status" value="1"/>
</dbReference>
<gene>
    <name evidence="3" type="ORF">WJX72_007356</name>
</gene>
<dbReference type="CDD" id="cd07067">
    <property type="entry name" value="HP_PGM_like"/>
    <property type="match status" value="1"/>
</dbReference>
<evidence type="ECO:0000313" key="3">
    <source>
        <dbReference type="EMBL" id="KAK9810253.1"/>
    </source>
</evidence>
<dbReference type="PANTHER" id="PTHR48100:SF1">
    <property type="entry name" value="HISTIDINE PHOSPHATASE FAMILY PROTEIN-RELATED"/>
    <property type="match status" value="1"/>
</dbReference>
<keyword evidence="4" id="KW-1185">Reference proteome</keyword>
<dbReference type="InterPro" id="IPR013078">
    <property type="entry name" value="His_Pase_superF_clade-1"/>
</dbReference>
<evidence type="ECO:0000256" key="1">
    <source>
        <dbReference type="ARBA" id="ARBA00038362"/>
    </source>
</evidence>
<dbReference type="Proteomes" id="UP001489004">
    <property type="component" value="Unassembled WGS sequence"/>
</dbReference>
<dbReference type="InterPro" id="IPR029033">
    <property type="entry name" value="His_PPase_superfam"/>
</dbReference>
<evidence type="ECO:0000256" key="2">
    <source>
        <dbReference type="SAM" id="MobiDB-lite"/>
    </source>
</evidence>
<organism evidence="3 4">
    <name type="scientific">[Myrmecia] bisecta</name>
    <dbReference type="NCBI Taxonomy" id="41462"/>
    <lineage>
        <taxon>Eukaryota</taxon>
        <taxon>Viridiplantae</taxon>
        <taxon>Chlorophyta</taxon>
        <taxon>core chlorophytes</taxon>
        <taxon>Trebouxiophyceae</taxon>
        <taxon>Trebouxiales</taxon>
        <taxon>Trebouxiaceae</taxon>
        <taxon>Myrmecia</taxon>
    </lineage>
</organism>
<dbReference type="SMART" id="SM00855">
    <property type="entry name" value="PGAM"/>
    <property type="match status" value="1"/>
</dbReference>
<dbReference type="Gene3D" id="3.40.50.1240">
    <property type="entry name" value="Phosphoglycerate mutase-like"/>
    <property type="match status" value="1"/>
</dbReference>
<comment type="caution">
    <text evidence="3">The sequence shown here is derived from an EMBL/GenBank/DDBJ whole genome shotgun (WGS) entry which is preliminary data.</text>
</comment>
<proteinExistence type="inferred from homology"/>
<protein>
    <recommendedName>
        <fullName evidence="5">Phosphoglycerate mutase</fullName>
    </recommendedName>
</protein>
<dbReference type="AlphaFoldDB" id="A0AAW1PNR5"/>
<dbReference type="EMBL" id="JALJOR010000010">
    <property type="protein sequence ID" value="KAK9810253.1"/>
    <property type="molecule type" value="Genomic_DNA"/>
</dbReference>
<reference evidence="3 4" key="1">
    <citation type="journal article" date="2024" name="Nat. Commun.">
        <title>Phylogenomics reveals the evolutionary origins of lichenization in chlorophyte algae.</title>
        <authorList>
            <person name="Puginier C."/>
            <person name="Libourel C."/>
            <person name="Otte J."/>
            <person name="Skaloud P."/>
            <person name="Haon M."/>
            <person name="Grisel S."/>
            <person name="Petersen M."/>
            <person name="Berrin J.G."/>
            <person name="Delaux P.M."/>
            <person name="Dal Grande F."/>
            <person name="Keller J."/>
        </authorList>
    </citation>
    <scope>NUCLEOTIDE SEQUENCE [LARGE SCALE GENOMIC DNA]</scope>
    <source>
        <strain evidence="3 4">SAG 2043</strain>
    </source>
</reference>
<accession>A0AAW1PNR5</accession>
<dbReference type="Pfam" id="PF00300">
    <property type="entry name" value="His_Phos_1"/>
    <property type="match status" value="2"/>
</dbReference>
<comment type="similarity">
    <text evidence="1">Belongs to the phosphoglycerate mutase family.</text>
</comment>
<sequence length="305" mass="33518">MAVQGAAELANGNGLSNGNGTERTSRTTDLRGLTMAPIRNTKEVFFIRHGEGWHNIGYEDQEDAHLTPFGWAQAAAVKQHMVSQNLRVQLVVVSPLMRTLETAVGIFGGGPVTDPQQPVLMLAKGEEPKRRTAQPAMACAPGVPFIAHEGCRERMGVNPCDRHRPLSLTRELYPGVDFSLVKSDRDVDWERIHNAPLSGSIYDAGEDEYTVAERGVAFLKWLMTRPEERIAVVSHCGWLRHTLGTFGETLPDAAGISLTRDFNNCEMRVVVLTDTHSPPPAKDATWFPGGRDWQWQTPAAAAKTA</sequence>
<dbReference type="PANTHER" id="PTHR48100">
    <property type="entry name" value="BROAD-SPECIFICITY PHOSPHATASE YOR283W-RELATED"/>
    <property type="match status" value="1"/>
</dbReference>
<feature type="region of interest" description="Disordered" evidence="2">
    <location>
        <begin position="1"/>
        <end position="34"/>
    </location>
</feature>
<feature type="compositionally biased region" description="Low complexity" evidence="2">
    <location>
        <begin position="1"/>
        <end position="20"/>
    </location>
</feature>
<evidence type="ECO:0000313" key="4">
    <source>
        <dbReference type="Proteomes" id="UP001489004"/>
    </source>
</evidence>
<dbReference type="GO" id="GO:0016791">
    <property type="term" value="F:phosphatase activity"/>
    <property type="evidence" value="ECO:0007669"/>
    <property type="project" value="TreeGrafter"/>
</dbReference>